<feature type="compositionally biased region" description="Basic and acidic residues" evidence="1">
    <location>
        <begin position="60"/>
        <end position="71"/>
    </location>
</feature>
<accession>S7MRC1</accession>
<dbReference type="EMBL" id="KE162077">
    <property type="protein sequence ID" value="EPQ06924.1"/>
    <property type="molecule type" value="Genomic_DNA"/>
</dbReference>
<feature type="region of interest" description="Disordered" evidence="1">
    <location>
        <begin position="1"/>
        <end position="31"/>
    </location>
</feature>
<keyword evidence="3" id="KW-1185">Reference proteome</keyword>
<evidence type="ECO:0000313" key="2">
    <source>
        <dbReference type="EMBL" id="EPQ06924.1"/>
    </source>
</evidence>
<organism evidence="2 3">
    <name type="scientific">Myotis brandtii</name>
    <name type="common">Brandt's bat</name>
    <dbReference type="NCBI Taxonomy" id="109478"/>
    <lineage>
        <taxon>Eukaryota</taxon>
        <taxon>Metazoa</taxon>
        <taxon>Chordata</taxon>
        <taxon>Craniata</taxon>
        <taxon>Vertebrata</taxon>
        <taxon>Euteleostomi</taxon>
        <taxon>Mammalia</taxon>
        <taxon>Eutheria</taxon>
        <taxon>Laurasiatheria</taxon>
        <taxon>Chiroptera</taxon>
        <taxon>Yangochiroptera</taxon>
        <taxon>Vespertilionidae</taxon>
        <taxon>Myotis</taxon>
    </lineage>
</organism>
<name>S7MRC1_MYOBR</name>
<gene>
    <name evidence="2" type="ORF">D623_10016154</name>
</gene>
<dbReference type="Proteomes" id="UP000052978">
    <property type="component" value="Unassembled WGS sequence"/>
</dbReference>
<protein>
    <submittedName>
        <fullName evidence="2">Uncharacterized protein</fullName>
    </submittedName>
</protein>
<sequence length="102" mass="11306">MEIAQQVQAQAGHHLPMPHAHARTRTHALPASDVRLKTNAPVLPRLHEVGDRATASLDTGRPREEPRRCADGPEGMMALVRAVAECQLLRPQAPHDDQEERM</sequence>
<feature type="region of interest" description="Disordered" evidence="1">
    <location>
        <begin position="51"/>
        <end position="71"/>
    </location>
</feature>
<dbReference type="AlphaFoldDB" id="S7MRC1"/>
<evidence type="ECO:0000256" key="1">
    <source>
        <dbReference type="SAM" id="MobiDB-lite"/>
    </source>
</evidence>
<reference evidence="2 3" key="1">
    <citation type="journal article" date="2013" name="Nat. Commun.">
        <title>Genome analysis reveals insights into physiology and longevity of the Brandt's bat Myotis brandtii.</title>
        <authorList>
            <person name="Seim I."/>
            <person name="Fang X."/>
            <person name="Xiong Z."/>
            <person name="Lobanov A.V."/>
            <person name="Huang Z."/>
            <person name="Ma S."/>
            <person name="Feng Y."/>
            <person name="Turanov A.A."/>
            <person name="Zhu Y."/>
            <person name="Lenz T.L."/>
            <person name="Gerashchenko M.V."/>
            <person name="Fan D."/>
            <person name="Hee Yim S."/>
            <person name="Yao X."/>
            <person name="Jordan D."/>
            <person name="Xiong Y."/>
            <person name="Ma Y."/>
            <person name="Lyapunov A.N."/>
            <person name="Chen G."/>
            <person name="Kulakova O.I."/>
            <person name="Sun Y."/>
            <person name="Lee S.G."/>
            <person name="Bronson R.T."/>
            <person name="Moskalev A.A."/>
            <person name="Sunyaev S.R."/>
            <person name="Zhang G."/>
            <person name="Krogh A."/>
            <person name="Wang J."/>
            <person name="Gladyshev V.N."/>
        </authorList>
    </citation>
    <scope>NUCLEOTIDE SEQUENCE [LARGE SCALE GENOMIC DNA]</scope>
</reference>
<proteinExistence type="predicted"/>
<evidence type="ECO:0000313" key="3">
    <source>
        <dbReference type="Proteomes" id="UP000052978"/>
    </source>
</evidence>